<sequence>MSTPSTSYTNTSLAVLGSNDAIRALVNDALAKHSGVKKTHRPFPSSAAFIFLETLKLTTQPRVNPHGRQGDGDC</sequence>
<name>A0A8H5C7A7_9AGAR</name>
<organism evidence="1 2">
    <name type="scientific">Tetrapyrgos nigripes</name>
    <dbReference type="NCBI Taxonomy" id="182062"/>
    <lineage>
        <taxon>Eukaryota</taxon>
        <taxon>Fungi</taxon>
        <taxon>Dikarya</taxon>
        <taxon>Basidiomycota</taxon>
        <taxon>Agaricomycotina</taxon>
        <taxon>Agaricomycetes</taxon>
        <taxon>Agaricomycetidae</taxon>
        <taxon>Agaricales</taxon>
        <taxon>Marasmiineae</taxon>
        <taxon>Marasmiaceae</taxon>
        <taxon>Tetrapyrgos</taxon>
    </lineage>
</organism>
<reference evidence="1 2" key="1">
    <citation type="journal article" date="2020" name="ISME J.">
        <title>Uncovering the hidden diversity of litter-decomposition mechanisms in mushroom-forming fungi.</title>
        <authorList>
            <person name="Floudas D."/>
            <person name="Bentzer J."/>
            <person name="Ahren D."/>
            <person name="Johansson T."/>
            <person name="Persson P."/>
            <person name="Tunlid A."/>
        </authorList>
    </citation>
    <scope>NUCLEOTIDE SEQUENCE [LARGE SCALE GENOMIC DNA]</scope>
    <source>
        <strain evidence="1 2">CBS 291.85</strain>
    </source>
</reference>
<gene>
    <name evidence="1" type="ORF">D9758_017551</name>
</gene>
<dbReference type="EMBL" id="JAACJM010000234">
    <property type="protein sequence ID" value="KAF5335896.1"/>
    <property type="molecule type" value="Genomic_DNA"/>
</dbReference>
<dbReference type="AlphaFoldDB" id="A0A8H5C7A7"/>
<comment type="caution">
    <text evidence="1">The sequence shown here is derived from an EMBL/GenBank/DDBJ whole genome shotgun (WGS) entry which is preliminary data.</text>
</comment>
<evidence type="ECO:0000313" key="1">
    <source>
        <dbReference type="EMBL" id="KAF5335896.1"/>
    </source>
</evidence>
<keyword evidence="2" id="KW-1185">Reference proteome</keyword>
<accession>A0A8H5C7A7</accession>
<proteinExistence type="predicted"/>
<dbReference type="Proteomes" id="UP000559256">
    <property type="component" value="Unassembled WGS sequence"/>
</dbReference>
<evidence type="ECO:0000313" key="2">
    <source>
        <dbReference type="Proteomes" id="UP000559256"/>
    </source>
</evidence>
<dbReference type="OrthoDB" id="5283654at2759"/>
<protein>
    <submittedName>
        <fullName evidence="1">Uncharacterized protein</fullName>
    </submittedName>
</protein>